<name>S9UZA2_9TRYP</name>
<keyword evidence="2" id="KW-0285">Flavoprotein</keyword>
<keyword evidence="7" id="KW-0520">NAD</keyword>
<dbReference type="Proteomes" id="UP000015354">
    <property type="component" value="Unassembled WGS sequence"/>
</dbReference>
<dbReference type="GO" id="GO:0017150">
    <property type="term" value="F:tRNA dihydrouridine synthase activity"/>
    <property type="evidence" value="ECO:0007669"/>
    <property type="project" value="InterPro"/>
</dbReference>
<evidence type="ECO:0000256" key="9">
    <source>
        <dbReference type="ARBA" id="ARBA00038890"/>
    </source>
</evidence>
<keyword evidence="6" id="KW-0560">Oxidoreductase</keyword>
<evidence type="ECO:0000256" key="14">
    <source>
        <dbReference type="SAM" id="MobiDB-lite"/>
    </source>
</evidence>
<comment type="catalytic activity">
    <reaction evidence="13">
        <text>5,6-dihydrouridine(17) in tRNA + NADP(+) = uridine(17) in tRNA + NADPH + H(+)</text>
        <dbReference type="Rhea" id="RHEA:53368"/>
        <dbReference type="Rhea" id="RHEA-COMP:13541"/>
        <dbReference type="Rhea" id="RHEA-COMP:13542"/>
        <dbReference type="ChEBI" id="CHEBI:15378"/>
        <dbReference type="ChEBI" id="CHEBI:57783"/>
        <dbReference type="ChEBI" id="CHEBI:58349"/>
        <dbReference type="ChEBI" id="CHEBI:65315"/>
        <dbReference type="ChEBI" id="CHEBI:74443"/>
        <dbReference type="EC" id="1.3.1.88"/>
    </reaction>
    <physiologicalReaction direction="right-to-left" evidence="13">
        <dbReference type="Rhea" id="RHEA:53370"/>
    </physiologicalReaction>
</comment>
<keyword evidence="5" id="KW-0521">NADP</keyword>
<evidence type="ECO:0000256" key="4">
    <source>
        <dbReference type="ARBA" id="ARBA00022694"/>
    </source>
</evidence>
<evidence type="ECO:0000256" key="12">
    <source>
        <dbReference type="ARBA" id="ARBA00048934"/>
    </source>
</evidence>
<dbReference type="Gene3D" id="3.20.20.70">
    <property type="entry name" value="Aldolase class I"/>
    <property type="match status" value="1"/>
</dbReference>
<comment type="similarity">
    <text evidence="8">Belongs to the Dus family. Dus1 subfamily.</text>
</comment>
<evidence type="ECO:0000259" key="15">
    <source>
        <dbReference type="Pfam" id="PF01207"/>
    </source>
</evidence>
<feature type="region of interest" description="Disordered" evidence="14">
    <location>
        <begin position="646"/>
        <end position="669"/>
    </location>
</feature>
<comment type="catalytic activity">
    <reaction evidence="12">
        <text>5,6-dihydrouridine(16) in tRNA + NAD(+) = uridine(16) in tRNA + NADH + H(+)</text>
        <dbReference type="Rhea" id="RHEA:53380"/>
        <dbReference type="Rhea" id="RHEA-COMP:13543"/>
        <dbReference type="Rhea" id="RHEA-COMP:13544"/>
        <dbReference type="ChEBI" id="CHEBI:15378"/>
        <dbReference type="ChEBI" id="CHEBI:57540"/>
        <dbReference type="ChEBI" id="CHEBI:57945"/>
        <dbReference type="ChEBI" id="CHEBI:65315"/>
        <dbReference type="ChEBI" id="CHEBI:74443"/>
        <dbReference type="EC" id="1.3.1.88"/>
    </reaction>
    <physiologicalReaction direction="right-to-left" evidence="12">
        <dbReference type="Rhea" id="RHEA:53382"/>
    </physiologicalReaction>
</comment>
<dbReference type="InterPro" id="IPR013785">
    <property type="entry name" value="Aldolase_TIM"/>
</dbReference>
<keyword evidence="3" id="KW-0288">FMN</keyword>
<comment type="caution">
    <text evidence="16">The sequence shown here is derived from an EMBL/GenBank/DDBJ whole genome shotgun (WGS) entry which is preliminary data.</text>
</comment>
<dbReference type="SUPFAM" id="SSF51395">
    <property type="entry name" value="FMN-linked oxidoreductases"/>
    <property type="match status" value="1"/>
</dbReference>
<dbReference type="Pfam" id="PF01207">
    <property type="entry name" value="Dus"/>
    <property type="match status" value="2"/>
</dbReference>
<gene>
    <name evidence="16" type="ORF">STCU_09215</name>
</gene>
<dbReference type="InterPro" id="IPR018517">
    <property type="entry name" value="tRNA_hU_synthase_CS"/>
</dbReference>
<reference evidence="16 17" key="1">
    <citation type="journal article" date="2013" name="PLoS ONE">
        <title>Predicting the Proteins of Angomonas deanei, Strigomonas culicis and Their Respective Endosymbionts Reveals New Aspects of the Trypanosomatidae Family.</title>
        <authorList>
            <person name="Motta M.C."/>
            <person name="Martins A.C."/>
            <person name="de Souza S.S."/>
            <person name="Catta-Preta C.M."/>
            <person name="Silva R."/>
            <person name="Klein C.C."/>
            <person name="de Almeida L.G."/>
            <person name="de Lima Cunha O."/>
            <person name="Ciapina L.P."/>
            <person name="Brocchi M."/>
            <person name="Colabardini A.C."/>
            <person name="de Araujo Lima B."/>
            <person name="Machado C.R."/>
            <person name="de Almeida Soares C.M."/>
            <person name="Probst C.M."/>
            <person name="de Menezes C.B."/>
            <person name="Thompson C.E."/>
            <person name="Bartholomeu D.C."/>
            <person name="Gradia D.F."/>
            <person name="Pavoni D.P."/>
            <person name="Grisard E.C."/>
            <person name="Fantinatti-Garboggini F."/>
            <person name="Marchini F.K."/>
            <person name="Rodrigues-Luiz G.F."/>
            <person name="Wagner G."/>
            <person name="Goldman G.H."/>
            <person name="Fietto J.L."/>
            <person name="Elias M.C."/>
            <person name="Goldman M.H."/>
            <person name="Sagot M.F."/>
            <person name="Pereira M."/>
            <person name="Stoco P.H."/>
            <person name="de Mendonca-Neto R.P."/>
            <person name="Teixeira S.M."/>
            <person name="Maciel T.E."/>
            <person name="de Oliveira Mendes T.A."/>
            <person name="Urmenyi T.P."/>
            <person name="de Souza W."/>
            <person name="Schenkman S."/>
            <person name="de Vasconcelos A.T."/>
        </authorList>
    </citation>
    <scope>NUCLEOTIDE SEQUENCE [LARGE SCALE GENOMIC DNA]</scope>
</reference>
<proteinExistence type="inferred from homology"/>
<sequence>MAYNQKTLDGYRQRLLSPAAGGDAPSYTPYSCTTCPYCSGQEPPAYKHLHPSTKPRSPLDFYRHVLVEKYRRVQPPHARANLTRRYATDGAASPPKLLACGPMVDQSELPFRLLCRYYGAGLTYTPMLHAALFARDEHYRQQFLQQTPLALVRQRLAAAAATTQVADEKAAVIDRPVIVQFCANSPETLLAAARLAVHGEAVPHPTAAGADDGGGERYYHCDAVDLNLGCPQGIARRGRYGSFLMDVSWDLLHTMVHTLAVELAVPVTAKIRLFDAPITEQRRQALAEENHHTVDGRQLHYLYTFQGQSYQYDVPLSIAYARMLRDAGAALLCVHGRARQQKGQLSGLAELEVINRIREAFEEDERRQCQCAAAEAGGGVPLTCYTCKNIPILSNGNVLSFADIARLFDPSPARHPAGGDDATPFVKVEGHMCAEPLLWDPTLFSDPAVVIPSGRLPADDEGAAEGGDGAAPSRALFERERAIRLKAFETAFDYLYYVKLSNAQYYEYLYKPKQRTLLVHAKDSNKEKNENDPLDSSEAITVTSRKEQNNFYGISLGFVKAHLFKIFFHNCVLFPSLREFLAEFNSKEEREKEEASSDPDGKGKQHKNSIEYCQQQLDALTEELKAFYEMDLQLTHEAYVQLKREQESHKKNKHRVQQEGGEENKNGAAGFDIFEEEDGIGLGIF</sequence>
<evidence type="ECO:0000256" key="3">
    <source>
        <dbReference type="ARBA" id="ARBA00022643"/>
    </source>
</evidence>
<dbReference type="InterPro" id="IPR035587">
    <property type="entry name" value="DUS-like_FMN-bd"/>
</dbReference>
<evidence type="ECO:0000256" key="7">
    <source>
        <dbReference type="ARBA" id="ARBA00023027"/>
    </source>
</evidence>
<organism evidence="16 17">
    <name type="scientific">Strigomonas culicis</name>
    <dbReference type="NCBI Taxonomy" id="28005"/>
    <lineage>
        <taxon>Eukaryota</taxon>
        <taxon>Discoba</taxon>
        <taxon>Euglenozoa</taxon>
        <taxon>Kinetoplastea</taxon>
        <taxon>Metakinetoplastina</taxon>
        <taxon>Trypanosomatida</taxon>
        <taxon>Trypanosomatidae</taxon>
        <taxon>Strigomonadinae</taxon>
        <taxon>Strigomonas</taxon>
    </lineage>
</organism>
<comment type="cofactor">
    <cofactor evidence="1">
        <name>FMN</name>
        <dbReference type="ChEBI" id="CHEBI:58210"/>
    </cofactor>
</comment>
<dbReference type="CDD" id="cd02801">
    <property type="entry name" value="DUS_like_FMN"/>
    <property type="match status" value="1"/>
</dbReference>
<dbReference type="AlphaFoldDB" id="S9UZA2"/>
<dbReference type="PROSITE" id="PS01136">
    <property type="entry name" value="UPF0034"/>
    <property type="match status" value="1"/>
</dbReference>
<comment type="catalytic activity">
    <reaction evidence="11">
        <text>5,6-dihydrouridine(16) in tRNA + NADP(+) = uridine(16) in tRNA + NADPH + H(+)</text>
        <dbReference type="Rhea" id="RHEA:53376"/>
        <dbReference type="Rhea" id="RHEA-COMP:13543"/>
        <dbReference type="Rhea" id="RHEA-COMP:13544"/>
        <dbReference type="ChEBI" id="CHEBI:15378"/>
        <dbReference type="ChEBI" id="CHEBI:57783"/>
        <dbReference type="ChEBI" id="CHEBI:58349"/>
        <dbReference type="ChEBI" id="CHEBI:65315"/>
        <dbReference type="ChEBI" id="CHEBI:74443"/>
        <dbReference type="EC" id="1.3.1.88"/>
    </reaction>
    <physiologicalReaction direction="right-to-left" evidence="11">
        <dbReference type="Rhea" id="RHEA:53378"/>
    </physiologicalReaction>
</comment>
<dbReference type="GO" id="GO:0005737">
    <property type="term" value="C:cytoplasm"/>
    <property type="evidence" value="ECO:0007669"/>
    <property type="project" value="UniProtKB-ARBA"/>
</dbReference>
<dbReference type="PANTHER" id="PTHR11082:SF5">
    <property type="entry name" value="TRNA-DIHYDROURIDINE(16_17) SYNTHASE [NAD(P)(+)]-LIKE"/>
    <property type="match status" value="1"/>
</dbReference>
<evidence type="ECO:0000256" key="1">
    <source>
        <dbReference type="ARBA" id="ARBA00001917"/>
    </source>
</evidence>
<evidence type="ECO:0000256" key="6">
    <source>
        <dbReference type="ARBA" id="ARBA00023002"/>
    </source>
</evidence>
<keyword evidence="17" id="KW-1185">Reference proteome</keyword>
<dbReference type="EMBL" id="ATMH01009215">
    <property type="protein sequence ID" value="EPY19971.1"/>
    <property type="molecule type" value="Genomic_DNA"/>
</dbReference>
<evidence type="ECO:0000256" key="13">
    <source>
        <dbReference type="ARBA" id="ARBA00049467"/>
    </source>
</evidence>
<dbReference type="OrthoDB" id="272303at2759"/>
<protein>
    <recommendedName>
        <fullName evidence="9">tRNA-dihydrouridine(16/17) synthase [NAD(P)(+)]</fullName>
        <ecNumber evidence="9">1.3.1.88</ecNumber>
    </recommendedName>
</protein>
<comment type="catalytic activity">
    <reaction evidence="10">
        <text>5,6-dihydrouridine(17) in tRNA + NAD(+) = uridine(17) in tRNA + NADH + H(+)</text>
        <dbReference type="Rhea" id="RHEA:53372"/>
        <dbReference type="Rhea" id="RHEA-COMP:13541"/>
        <dbReference type="Rhea" id="RHEA-COMP:13542"/>
        <dbReference type="ChEBI" id="CHEBI:15378"/>
        <dbReference type="ChEBI" id="CHEBI:57540"/>
        <dbReference type="ChEBI" id="CHEBI:57945"/>
        <dbReference type="ChEBI" id="CHEBI:65315"/>
        <dbReference type="ChEBI" id="CHEBI:74443"/>
        <dbReference type="EC" id="1.3.1.88"/>
    </reaction>
    <physiologicalReaction direction="right-to-left" evidence="10">
        <dbReference type="Rhea" id="RHEA:53374"/>
    </physiologicalReaction>
</comment>
<evidence type="ECO:0000313" key="17">
    <source>
        <dbReference type="Proteomes" id="UP000015354"/>
    </source>
</evidence>
<evidence type="ECO:0000313" key="16">
    <source>
        <dbReference type="EMBL" id="EPY19971.1"/>
    </source>
</evidence>
<feature type="domain" description="DUS-like FMN-binding" evidence="15">
    <location>
        <begin position="220"/>
        <end position="278"/>
    </location>
</feature>
<evidence type="ECO:0000256" key="8">
    <source>
        <dbReference type="ARBA" id="ARBA00038313"/>
    </source>
</evidence>
<evidence type="ECO:0000256" key="11">
    <source>
        <dbReference type="ARBA" id="ARBA00047652"/>
    </source>
</evidence>
<evidence type="ECO:0000256" key="10">
    <source>
        <dbReference type="ARBA" id="ARBA00047287"/>
    </source>
</evidence>
<evidence type="ECO:0000256" key="2">
    <source>
        <dbReference type="ARBA" id="ARBA00022630"/>
    </source>
</evidence>
<dbReference type="EC" id="1.3.1.88" evidence="9"/>
<dbReference type="PANTHER" id="PTHR11082">
    <property type="entry name" value="TRNA-DIHYDROURIDINE SYNTHASE"/>
    <property type="match status" value="1"/>
</dbReference>
<evidence type="ECO:0000256" key="5">
    <source>
        <dbReference type="ARBA" id="ARBA00022857"/>
    </source>
</evidence>
<feature type="domain" description="DUS-like FMN-binding" evidence="15">
    <location>
        <begin position="102"/>
        <end position="198"/>
    </location>
</feature>
<dbReference type="GO" id="GO:0050660">
    <property type="term" value="F:flavin adenine dinucleotide binding"/>
    <property type="evidence" value="ECO:0007669"/>
    <property type="project" value="InterPro"/>
</dbReference>
<keyword evidence="4" id="KW-0819">tRNA processing</keyword>
<accession>S9UZA2</accession>